<evidence type="ECO:0000313" key="2">
    <source>
        <dbReference type="EMBL" id="KAH9384592.1"/>
    </source>
</evidence>
<feature type="coiled-coil region" evidence="1">
    <location>
        <begin position="5"/>
        <end position="53"/>
    </location>
</feature>
<protein>
    <submittedName>
        <fullName evidence="2">Uncharacterized protein</fullName>
    </submittedName>
</protein>
<keyword evidence="3" id="KW-1185">Reference proteome</keyword>
<dbReference type="OrthoDB" id="6509976at2759"/>
<keyword evidence="1" id="KW-0175">Coiled coil</keyword>
<evidence type="ECO:0000256" key="1">
    <source>
        <dbReference type="SAM" id="Coils"/>
    </source>
</evidence>
<sequence>MNECFEEFKGDIKSIREELTEVKNRSLECHRETERLNREMKDVRRQLVELKQYSRKNNLELKGVPFTENDHLKETLKQITTRLGVDVPSQDIDVVHRVASKGLPNVSVKFNSRSTRDSVCRLPKRTD</sequence>
<organism evidence="2 3">
    <name type="scientific">Haemaphysalis longicornis</name>
    <name type="common">Bush tick</name>
    <dbReference type="NCBI Taxonomy" id="44386"/>
    <lineage>
        <taxon>Eukaryota</taxon>
        <taxon>Metazoa</taxon>
        <taxon>Ecdysozoa</taxon>
        <taxon>Arthropoda</taxon>
        <taxon>Chelicerata</taxon>
        <taxon>Arachnida</taxon>
        <taxon>Acari</taxon>
        <taxon>Parasitiformes</taxon>
        <taxon>Ixodida</taxon>
        <taxon>Ixodoidea</taxon>
        <taxon>Ixodidae</taxon>
        <taxon>Haemaphysalinae</taxon>
        <taxon>Haemaphysalis</taxon>
    </lineage>
</organism>
<dbReference type="VEuPathDB" id="VectorBase:HLOH_064447"/>
<evidence type="ECO:0000313" key="3">
    <source>
        <dbReference type="Proteomes" id="UP000821853"/>
    </source>
</evidence>
<dbReference type="EMBL" id="JABSTR010002729">
    <property type="protein sequence ID" value="KAH9384592.1"/>
    <property type="molecule type" value="Genomic_DNA"/>
</dbReference>
<gene>
    <name evidence="2" type="ORF">HPB48_026601</name>
</gene>
<name>A0A9J6HCK8_HAELO</name>
<comment type="caution">
    <text evidence="2">The sequence shown here is derived from an EMBL/GenBank/DDBJ whole genome shotgun (WGS) entry which is preliminary data.</text>
</comment>
<proteinExistence type="predicted"/>
<reference evidence="2 3" key="1">
    <citation type="journal article" date="2020" name="Cell">
        <title>Large-Scale Comparative Analyses of Tick Genomes Elucidate Their Genetic Diversity and Vector Capacities.</title>
        <authorList>
            <consortium name="Tick Genome and Microbiome Consortium (TIGMIC)"/>
            <person name="Jia N."/>
            <person name="Wang J."/>
            <person name="Shi W."/>
            <person name="Du L."/>
            <person name="Sun Y."/>
            <person name="Zhan W."/>
            <person name="Jiang J.F."/>
            <person name="Wang Q."/>
            <person name="Zhang B."/>
            <person name="Ji P."/>
            <person name="Bell-Sakyi L."/>
            <person name="Cui X.M."/>
            <person name="Yuan T.T."/>
            <person name="Jiang B.G."/>
            <person name="Yang W.F."/>
            <person name="Lam T.T."/>
            <person name="Chang Q.C."/>
            <person name="Ding S.J."/>
            <person name="Wang X.J."/>
            <person name="Zhu J.G."/>
            <person name="Ruan X.D."/>
            <person name="Zhao L."/>
            <person name="Wei J.T."/>
            <person name="Ye R.Z."/>
            <person name="Que T.C."/>
            <person name="Du C.H."/>
            <person name="Zhou Y.H."/>
            <person name="Cheng J.X."/>
            <person name="Dai P.F."/>
            <person name="Guo W.B."/>
            <person name="Han X.H."/>
            <person name="Huang E.J."/>
            <person name="Li L.F."/>
            <person name="Wei W."/>
            <person name="Gao Y.C."/>
            <person name="Liu J.Z."/>
            <person name="Shao H.Z."/>
            <person name="Wang X."/>
            <person name="Wang C.C."/>
            <person name="Yang T.C."/>
            <person name="Huo Q.B."/>
            <person name="Li W."/>
            <person name="Chen H.Y."/>
            <person name="Chen S.E."/>
            <person name="Zhou L.G."/>
            <person name="Ni X.B."/>
            <person name="Tian J.H."/>
            <person name="Sheng Y."/>
            <person name="Liu T."/>
            <person name="Pan Y.S."/>
            <person name="Xia L.Y."/>
            <person name="Li J."/>
            <person name="Zhao F."/>
            <person name="Cao W.C."/>
        </authorList>
    </citation>
    <scope>NUCLEOTIDE SEQUENCE [LARGE SCALE GENOMIC DNA]</scope>
    <source>
        <strain evidence="2">HaeL-2018</strain>
    </source>
</reference>
<dbReference type="AlphaFoldDB" id="A0A9J6HCK8"/>
<dbReference type="Proteomes" id="UP000821853">
    <property type="component" value="Unassembled WGS sequence"/>
</dbReference>
<accession>A0A9J6HCK8</accession>